<comment type="subcellular location">
    <subcellularLocation>
        <location evidence="1">Nucleus inner membrane</location>
    </subcellularLocation>
</comment>
<dbReference type="GO" id="GO:0043495">
    <property type="term" value="F:protein-membrane adaptor activity"/>
    <property type="evidence" value="ECO:0007669"/>
    <property type="project" value="TreeGrafter"/>
</dbReference>
<dbReference type="AlphaFoldDB" id="A0A5A9NRQ9"/>
<dbReference type="GO" id="GO:0034993">
    <property type="term" value="C:meiotic nuclear membrane microtubule tethering complex"/>
    <property type="evidence" value="ECO:0007669"/>
    <property type="project" value="TreeGrafter"/>
</dbReference>
<comment type="caution">
    <text evidence="6">The sequence shown here is derived from an EMBL/GenBank/DDBJ whole genome shotgun (WGS) entry which is preliminary data.</text>
</comment>
<organism evidence="6 7">
    <name type="scientific">Triplophysa tibetana</name>
    <dbReference type="NCBI Taxonomy" id="1572043"/>
    <lineage>
        <taxon>Eukaryota</taxon>
        <taxon>Metazoa</taxon>
        <taxon>Chordata</taxon>
        <taxon>Craniata</taxon>
        <taxon>Vertebrata</taxon>
        <taxon>Euteleostomi</taxon>
        <taxon>Actinopterygii</taxon>
        <taxon>Neopterygii</taxon>
        <taxon>Teleostei</taxon>
        <taxon>Ostariophysi</taxon>
        <taxon>Cypriniformes</taxon>
        <taxon>Nemacheilidae</taxon>
        <taxon>Triplophysa</taxon>
    </lineage>
</organism>
<name>A0A5A9NRQ9_9TELE</name>
<keyword evidence="3" id="KW-1133">Transmembrane helix</keyword>
<evidence type="ECO:0000256" key="3">
    <source>
        <dbReference type="ARBA" id="ARBA00022989"/>
    </source>
</evidence>
<dbReference type="Gene3D" id="2.60.120.260">
    <property type="entry name" value="Galactose-binding domain-like"/>
    <property type="match status" value="1"/>
</dbReference>
<protein>
    <recommendedName>
        <fullName evidence="5">SUN domain-containing protein</fullName>
    </recommendedName>
</protein>
<reference evidence="6 7" key="1">
    <citation type="journal article" date="2019" name="Mol. Ecol. Resour.">
        <title>Chromosome-level genome assembly of Triplophysa tibetana, a fish adapted to the harsh high-altitude environment of the Tibetan Plateau.</title>
        <authorList>
            <person name="Yang X."/>
            <person name="Liu H."/>
            <person name="Ma Z."/>
            <person name="Zou Y."/>
            <person name="Zou M."/>
            <person name="Mao Y."/>
            <person name="Li X."/>
            <person name="Wang H."/>
            <person name="Chen T."/>
            <person name="Wang W."/>
            <person name="Yang R."/>
        </authorList>
    </citation>
    <scope>NUCLEOTIDE SEQUENCE [LARGE SCALE GENOMIC DNA]</scope>
    <source>
        <strain evidence="6">TTIB1903HZAU</strain>
        <tissue evidence="6">Muscle</tissue>
    </source>
</reference>
<dbReference type="Pfam" id="PF07738">
    <property type="entry name" value="Sad1_UNC"/>
    <property type="match status" value="1"/>
</dbReference>
<evidence type="ECO:0000313" key="6">
    <source>
        <dbReference type="EMBL" id="KAA0712148.1"/>
    </source>
</evidence>
<sequence length="187" mass="21586">MFCGWLEKIWQTLTQNISSNLMIFSSPGRWWFLQFASPFPWPPSRPTEILPPYTNTPTRDNSHTSDKMLAKIRNDFAAMRERVANIMVVESSQPAVLKRIRQSLQGSVCSPEVHPGKCWAFRCSKGFLEISLTYPIRITPVTLEHIPKMLTLEHIPKMLTLEHIPKMLSRTWEIDSAPKDFVVYVIS</sequence>
<evidence type="ECO:0000256" key="2">
    <source>
        <dbReference type="ARBA" id="ARBA00022692"/>
    </source>
</evidence>
<dbReference type="PANTHER" id="PTHR12911">
    <property type="entry name" value="SAD1/UNC-84-LIKE PROTEIN-RELATED"/>
    <property type="match status" value="1"/>
</dbReference>
<dbReference type="EMBL" id="SOYY01000014">
    <property type="protein sequence ID" value="KAA0712148.1"/>
    <property type="molecule type" value="Genomic_DNA"/>
</dbReference>
<dbReference type="InterPro" id="IPR045119">
    <property type="entry name" value="SUN1-5"/>
</dbReference>
<accession>A0A5A9NRQ9</accession>
<keyword evidence="4" id="KW-0472">Membrane</keyword>
<proteinExistence type="predicted"/>
<gene>
    <name evidence="6" type="ORF">E1301_Tti015206</name>
</gene>
<evidence type="ECO:0000313" key="7">
    <source>
        <dbReference type="Proteomes" id="UP000324632"/>
    </source>
</evidence>
<keyword evidence="7" id="KW-1185">Reference proteome</keyword>
<feature type="domain" description="SUN" evidence="5">
    <location>
        <begin position="46"/>
        <end position="187"/>
    </location>
</feature>
<evidence type="ECO:0000256" key="1">
    <source>
        <dbReference type="ARBA" id="ARBA00004540"/>
    </source>
</evidence>
<dbReference type="PROSITE" id="PS51469">
    <property type="entry name" value="SUN"/>
    <property type="match status" value="1"/>
</dbReference>
<evidence type="ECO:0000256" key="4">
    <source>
        <dbReference type="ARBA" id="ARBA00023136"/>
    </source>
</evidence>
<dbReference type="InterPro" id="IPR012919">
    <property type="entry name" value="SUN_dom"/>
</dbReference>
<dbReference type="PANTHER" id="PTHR12911:SF22">
    <property type="entry name" value="SUN DOMAIN-CONTAINING PROTEIN 2"/>
    <property type="match status" value="1"/>
</dbReference>
<keyword evidence="2" id="KW-0812">Transmembrane</keyword>
<dbReference type="Proteomes" id="UP000324632">
    <property type="component" value="Chromosome 14"/>
</dbReference>
<evidence type="ECO:0000259" key="5">
    <source>
        <dbReference type="PROSITE" id="PS51469"/>
    </source>
</evidence>
<dbReference type="GO" id="GO:0005637">
    <property type="term" value="C:nuclear inner membrane"/>
    <property type="evidence" value="ECO:0007669"/>
    <property type="project" value="UniProtKB-SubCell"/>
</dbReference>